<evidence type="ECO:0000313" key="1">
    <source>
        <dbReference type="EMBL" id="OBU66100.1"/>
    </source>
</evidence>
<dbReference type="InterPro" id="IPR003737">
    <property type="entry name" value="GlcNAc_PI_deacetylase-related"/>
</dbReference>
<comment type="caution">
    <text evidence="1">The sequence shown here is derived from an EMBL/GenBank/DDBJ whole genome shotgun (WGS) entry which is preliminary data.</text>
</comment>
<dbReference type="SUPFAM" id="SSF102588">
    <property type="entry name" value="LmbE-like"/>
    <property type="match status" value="1"/>
</dbReference>
<dbReference type="PANTHER" id="PTHR12993">
    <property type="entry name" value="N-ACETYLGLUCOSAMINYL-PHOSPHATIDYLINOSITOL DE-N-ACETYLASE-RELATED"/>
    <property type="match status" value="1"/>
</dbReference>
<dbReference type="PANTHER" id="PTHR12993:SF30">
    <property type="entry name" value="N-ACETYL-ALPHA-D-GLUCOSAMINYL L-MALATE DEACETYLASE 1"/>
    <property type="match status" value="1"/>
</dbReference>
<proteinExistence type="predicted"/>
<gene>
    <name evidence="1" type="ORF">A9K58_13305</name>
</gene>
<name>A0A1A6XTR7_STEMA</name>
<accession>A0A1A6XTR7</accession>
<dbReference type="EMBL" id="LYVJ01000009">
    <property type="protein sequence ID" value="OBU66100.1"/>
    <property type="molecule type" value="Genomic_DNA"/>
</dbReference>
<reference evidence="1 2" key="1">
    <citation type="submission" date="2016-05" db="EMBL/GenBank/DDBJ databases">
        <title>Draft Genome Sequences of Stenotrophomonas maltophilia Strains Sm32COP, Sm41DVV, Sm46PAILV, SmF3, SmF22, SmSOFb1 and SmCVFa1, Isolated from Different Manures, in France.</title>
        <authorList>
            <person name="Nazaret S."/>
            <person name="Bodilis J."/>
        </authorList>
    </citation>
    <scope>NUCLEOTIDE SEQUENCE [LARGE SCALE GENOMIC DNA]</scope>
    <source>
        <strain evidence="1 2">Sm46PAILV</strain>
    </source>
</reference>
<dbReference type="InterPro" id="IPR024078">
    <property type="entry name" value="LmbE-like_dom_sf"/>
</dbReference>
<dbReference type="RefSeq" id="WP_065199768.1">
    <property type="nucleotide sequence ID" value="NZ_LYVJ01000009.1"/>
</dbReference>
<organism evidence="1 2">
    <name type="scientific">Stenotrophomonas maltophilia</name>
    <name type="common">Pseudomonas maltophilia</name>
    <name type="synonym">Xanthomonas maltophilia</name>
    <dbReference type="NCBI Taxonomy" id="40324"/>
    <lineage>
        <taxon>Bacteria</taxon>
        <taxon>Pseudomonadati</taxon>
        <taxon>Pseudomonadota</taxon>
        <taxon>Gammaproteobacteria</taxon>
        <taxon>Lysobacterales</taxon>
        <taxon>Lysobacteraceae</taxon>
        <taxon>Stenotrophomonas</taxon>
        <taxon>Stenotrophomonas maltophilia group</taxon>
    </lineage>
</organism>
<dbReference type="Pfam" id="PF02585">
    <property type="entry name" value="PIG-L"/>
    <property type="match status" value="1"/>
</dbReference>
<sequence>MALDILAVGAHPDDIELGCGGSLAKLARAGARIHALVLSRGGQGCHAGIDRSDESHRALRRLGVTSVIQQDFPDTRFPGCRNDIIATIEQACATTMPHRVYTMCGEDHHQDHRVVHEASIIACRGIPQILCYESPSTLPQFAPQVFEDISAQLELKIHALREHASQGDRHYMQESHLRCHAQFRGQQIGIGPSEGFLPYRLVL</sequence>
<dbReference type="Gene3D" id="3.40.50.10320">
    <property type="entry name" value="LmbE-like"/>
    <property type="match status" value="1"/>
</dbReference>
<evidence type="ECO:0000313" key="2">
    <source>
        <dbReference type="Proteomes" id="UP000092256"/>
    </source>
</evidence>
<dbReference type="AlphaFoldDB" id="A0A1A6XTR7"/>
<dbReference type="GO" id="GO:0016811">
    <property type="term" value="F:hydrolase activity, acting on carbon-nitrogen (but not peptide) bonds, in linear amides"/>
    <property type="evidence" value="ECO:0007669"/>
    <property type="project" value="TreeGrafter"/>
</dbReference>
<dbReference type="Proteomes" id="UP000092256">
    <property type="component" value="Unassembled WGS sequence"/>
</dbReference>
<dbReference type="OrthoDB" id="9790023at2"/>
<protein>
    <submittedName>
        <fullName evidence="1">N-acetylglucosamine deacetylase</fullName>
    </submittedName>
</protein>